<organism evidence="1">
    <name type="scientific">Octopus bimaculoides</name>
    <name type="common">California two-spotted octopus</name>
    <dbReference type="NCBI Taxonomy" id="37653"/>
    <lineage>
        <taxon>Eukaryota</taxon>
        <taxon>Metazoa</taxon>
        <taxon>Spiralia</taxon>
        <taxon>Lophotrochozoa</taxon>
        <taxon>Mollusca</taxon>
        <taxon>Cephalopoda</taxon>
        <taxon>Coleoidea</taxon>
        <taxon>Octopodiformes</taxon>
        <taxon>Octopoda</taxon>
        <taxon>Incirrata</taxon>
        <taxon>Octopodidae</taxon>
        <taxon>Octopus</taxon>
    </lineage>
</organism>
<dbReference type="EMBL" id="KQ425732">
    <property type="protein sequence ID" value="KOF69054.1"/>
    <property type="molecule type" value="Genomic_DNA"/>
</dbReference>
<accession>A0A0L8FWP7</accession>
<dbReference type="AlphaFoldDB" id="A0A0L8FWP7"/>
<dbReference type="OrthoDB" id="10382184at2759"/>
<sequence>MENLSFTHTSNCTPSLIHTYIYCVLSLSLLFDHFDFTFRIRHVFSLFIVAGSRISFPFLPNTCLLRSEMLLVILMLMMVPYNSALVELIDIFPLVGIDFVTVGEIGIICVYDVPNLVEFFLVQNQNHTVVKFKYKKGVYEKTIMQEGFDCTEIVGDKGQVLCWNYNPTCEDATYYTCETPLESSKPKLLKAKSFMKNLELLNPPFEENKTSIFRCTAYVGTPFGRHAFVWIDDTYSGKIRNHHYVNVSTSDKCYVLAESIHNFTVKLDDLDSSVISCAVFDNILHIPITSKGKVHTLTELQGTPGNLPPTIGHTDNAAYCPIQRTFQGTANSRFPQK</sequence>
<protein>
    <submittedName>
        <fullName evidence="1">Uncharacterized protein</fullName>
    </submittedName>
</protein>
<proteinExistence type="predicted"/>
<name>A0A0L8FWP7_OCTBM</name>
<gene>
    <name evidence="1" type="ORF">OCBIM_22005745mg</name>
</gene>
<evidence type="ECO:0000313" key="1">
    <source>
        <dbReference type="EMBL" id="KOF69054.1"/>
    </source>
</evidence>
<reference evidence="1" key="1">
    <citation type="submission" date="2015-07" db="EMBL/GenBank/DDBJ databases">
        <title>MeaNS - Measles Nucleotide Surveillance Program.</title>
        <authorList>
            <person name="Tran T."/>
            <person name="Druce J."/>
        </authorList>
    </citation>
    <scope>NUCLEOTIDE SEQUENCE</scope>
    <source>
        <strain evidence="1">UCB-OBI-ISO-001</strain>
        <tissue evidence="1">Gonad</tissue>
    </source>
</reference>